<dbReference type="InParanoid" id="A0A024GUL0"/>
<name>A0A024GUL0_9STRA</name>
<sequence length="341" mass="39090">MKISQLKVYCIGALGAWAAYLQSVCGDYMILEKFETYFVGKKRNLWGLKVEIVQIEPKKFIMAFYLDGSNDVDETLQRCLPGIEVGNFVDNGYFTYKICQRREFVVVEGISYYKPASKEHREGVNLIHTSGCWEINLSKVEKLHYSAKLNRMQSGRLALNPDDFIDLAQKGVYSFSTKHSSSISEYAVERMQLTDGSKFRPGPLTCTEIKYGDKSFSNQKIAVQFGNHRIKIPEEVYGRIQKIQHDLPDQNLELGEIDFERESSDGQDGPQFHIKRNARVIRFSEFVPINDRNWVIGVLLLDICTININTQGVTRTYQIFPGRQPDREVSTSTKGYRCVIC</sequence>
<organism evidence="1 2">
    <name type="scientific">Albugo candida</name>
    <dbReference type="NCBI Taxonomy" id="65357"/>
    <lineage>
        <taxon>Eukaryota</taxon>
        <taxon>Sar</taxon>
        <taxon>Stramenopiles</taxon>
        <taxon>Oomycota</taxon>
        <taxon>Peronosporomycetes</taxon>
        <taxon>Albuginales</taxon>
        <taxon>Albuginaceae</taxon>
        <taxon>Albugo</taxon>
    </lineage>
</organism>
<evidence type="ECO:0000313" key="2">
    <source>
        <dbReference type="Proteomes" id="UP000053237"/>
    </source>
</evidence>
<protein>
    <submittedName>
        <fullName evidence="1">Uncharacterized protein</fullName>
    </submittedName>
</protein>
<reference evidence="1 2" key="1">
    <citation type="submission" date="2012-05" db="EMBL/GenBank/DDBJ databases">
        <title>Recombination and specialization in a pathogen metapopulation.</title>
        <authorList>
            <person name="Gardiner A."/>
            <person name="Kemen E."/>
            <person name="Schultz-Larsen T."/>
            <person name="MacLean D."/>
            <person name="Van Oosterhout C."/>
            <person name="Jones J.D.G."/>
        </authorList>
    </citation>
    <scope>NUCLEOTIDE SEQUENCE [LARGE SCALE GENOMIC DNA]</scope>
    <source>
        <strain evidence="1 2">Ac Nc2</strain>
    </source>
</reference>
<accession>A0A024GUL0</accession>
<proteinExistence type="predicted"/>
<evidence type="ECO:0000313" key="1">
    <source>
        <dbReference type="EMBL" id="CCI50297.1"/>
    </source>
</evidence>
<gene>
    <name evidence="1" type="ORF">BN9_119610</name>
</gene>
<dbReference type="AlphaFoldDB" id="A0A024GUL0"/>
<keyword evidence="2" id="KW-1185">Reference proteome</keyword>
<dbReference type="Proteomes" id="UP000053237">
    <property type="component" value="Unassembled WGS sequence"/>
</dbReference>
<comment type="caution">
    <text evidence="1">The sequence shown here is derived from an EMBL/GenBank/DDBJ whole genome shotgun (WGS) entry which is preliminary data.</text>
</comment>
<dbReference type="EMBL" id="CAIX01000446">
    <property type="protein sequence ID" value="CCI50297.1"/>
    <property type="molecule type" value="Genomic_DNA"/>
</dbReference>